<proteinExistence type="inferred from homology"/>
<evidence type="ECO:0000256" key="7">
    <source>
        <dbReference type="ARBA" id="ARBA00022989"/>
    </source>
</evidence>
<dbReference type="Pfam" id="PF11051">
    <property type="entry name" value="Mannosyl_trans3"/>
    <property type="match status" value="1"/>
</dbReference>
<evidence type="ECO:0000256" key="6">
    <source>
        <dbReference type="ARBA" id="ARBA00022968"/>
    </source>
</evidence>
<keyword evidence="7" id="KW-1133">Transmembrane helix</keyword>
<evidence type="ECO:0000313" key="11">
    <source>
        <dbReference type="EMBL" id="SCV05999.1"/>
    </source>
</evidence>
<reference evidence="12" key="1">
    <citation type="submission" date="2016-03" db="EMBL/GenBank/DDBJ databases">
        <authorList>
            <person name="Devillers Hugo."/>
        </authorList>
    </citation>
    <scope>NUCLEOTIDE SEQUENCE [LARGE SCALE GENOMIC DNA]</scope>
</reference>
<keyword evidence="9" id="KW-0325">Glycoprotein</keyword>
<dbReference type="AlphaFoldDB" id="A0A1G4KNE8"/>
<keyword evidence="8" id="KW-0472">Membrane</keyword>
<dbReference type="GO" id="GO:0005794">
    <property type="term" value="C:Golgi apparatus"/>
    <property type="evidence" value="ECO:0007669"/>
    <property type="project" value="TreeGrafter"/>
</dbReference>
<dbReference type="InterPro" id="IPR029044">
    <property type="entry name" value="Nucleotide-diphossugar_trans"/>
</dbReference>
<keyword evidence="5" id="KW-0812">Transmembrane</keyword>
<comment type="subcellular location">
    <subcellularLocation>
        <location evidence="1">Membrane</location>
        <topology evidence="1">Single-pass type II membrane protein</topology>
    </subcellularLocation>
</comment>
<protein>
    <submittedName>
        <fullName evidence="11">LANO_0H19878g1_1</fullName>
    </submittedName>
</protein>
<name>A0A1G4KNE8_9SACH</name>
<evidence type="ECO:0000256" key="2">
    <source>
        <dbReference type="ARBA" id="ARBA00009105"/>
    </source>
</evidence>
<accession>A0A1G4KNE8</accession>
<evidence type="ECO:0000256" key="3">
    <source>
        <dbReference type="ARBA" id="ARBA00022676"/>
    </source>
</evidence>
<evidence type="ECO:0000256" key="10">
    <source>
        <dbReference type="SAM" id="SignalP"/>
    </source>
</evidence>
<keyword evidence="3" id="KW-0328">Glycosyltransferase</keyword>
<dbReference type="EMBL" id="LT598447">
    <property type="protein sequence ID" value="SCV05999.1"/>
    <property type="molecule type" value="Genomic_DNA"/>
</dbReference>
<gene>
    <name evidence="11" type="ORF">LANO_0H19878G</name>
</gene>
<evidence type="ECO:0000256" key="8">
    <source>
        <dbReference type="ARBA" id="ARBA00023136"/>
    </source>
</evidence>
<dbReference type="SUPFAM" id="SSF53448">
    <property type="entry name" value="Nucleotide-diphospho-sugar transferases"/>
    <property type="match status" value="1"/>
</dbReference>
<keyword evidence="4" id="KW-0808">Transferase</keyword>
<sequence>MRRISAIRKAIGVTLLLIASLFLIQRPRSEVKIPYNIVQEFNRLAGPGSQRQALVGSPFADFNVHNSQTSYGTEISWQKFESWSLREKCRWFFETTYAKNPKWSNDQVRERYDDEATDNARFSHIVERLRMYDTCFVQGNLKMDQVLVPRRNLKDFHSRMFPFFPPFQDLNELWPTITHLNSKSKLPNGVNPASSNTTFIMDNSKTFWENWNDFSTGKGLVLTLGERHKDIFLRLLAVLDHLGNSYPIQIVQQENEVSQDLLDSISDFLQSSNQEVYHVSCGPVLNVNYIGRLNYFVNKWLATIFNTYSEVVLLDADVVPFISLNTFFDDPRFLETGALFYKDRNLLNEYTFDHCIDMFKYLEPSAQAVLLMNHRMKVNSSIITPTTNAFFNDEQKVYQRFFYRKLLHNVDSGLVVLNKRQKLTSLILSFFMNLDSKISSCVYGDKELFWLAQLFSGNDYTIDSPDGAVIGSLRTVAAEEPKGQVELEICATQMGHVNQNKQLLWTNGGLKTCKVPDAARRDFSEKPEYFESRYESLEALRDLYEKPLVIDGYIIPEVAARPWFKSNECCEYSYCASIEVDSHKPISDFANFAIFGETTSQQLSSISEIWNGNVDI</sequence>
<evidence type="ECO:0000256" key="5">
    <source>
        <dbReference type="ARBA" id="ARBA00022692"/>
    </source>
</evidence>
<feature type="signal peptide" evidence="10">
    <location>
        <begin position="1"/>
        <end position="29"/>
    </location>
</feature>
<dbReference type="Proteomes" id="UP000189911">
    <property type="component" value="Chromosome H"/>
</dbReference>
<dbReference type="PANTHER" id="PTHR31392">
    <property type="entry name" value="ALPHA-1,3-MANNOSYLTRANSFERASE MNN1-RELATED"/>
    <property type="match status" value="1"/>
</dbReference>
<dbReference type="GO" id="GO:0000033">
    <property type="term" value="F:alpha-1,3-mannosyltransferase activity"/>
    <property type="evidence" value="ECO:0007669"/>
    <property type="project" value="TreeGrafter"/>
</dbReference>
<feature type="chain" id="PRO_5009236606" evidence="10">
    <location>
        <begin position="30"/>
        <end position="616"/>
    </location>
</feature>
<keyword evidence="10" id="KW-0732">Signal</keyword>
<organism evidence="11 12">
    <name type="scientific">Lachancea nothofagi CBS 11611</name>
    <dbReference type="NCBI Taxonomy" id="1266666"/>
    <lineage>
        <taxon>Eukaryota</taxon>
        <taxon>Fungi</taxon>
        <taxon>Dikarya</taxon>
        <taxon>Ascomycota</taxon>
        <taxon>Saccharomycotina</taxon>
        <taxon>Saccharomycetes</taxon>
        <taxon>Saccharomycetales</taxon>
        <taxon>Saccharomycetaceae</taxon>
        <taxon>Lachancea</taxon>
    </lineage>
</organism>
<keyword evidence="12" id="KW-1185">Reference proteome</keyword>
<comment type="similarity">
    <text evidence="2">Belongs to the MNN1/MNT family.</text>
</comment>
<dbReference type="OrthoDB" id="430354at2759"/>
<dbReference type="PANTHER" id="PTHR31392:SF1">
    <property type="entry name" value="ALPHA-1,3-MANNOSYLTRANSFERASE MNN1-RELATED"/>
    <property type="match status" value="1"/>
</dbReference>
<dbReference type="InterPro" id="IPR022751">
    <property type="entry name" value="Alpha_mannosyltransferase"/>
</dbReference>
<evidence type="ECO:0000313" key="12">
    <source>
        <dbReference type="Proteomes" id="UP000189911"/>
    </source>
</evidence>
<dbReference type="GO" id="GO:0006493">
    <property type="term" value="P:protein O-linked glycosylation"/>
    <property type="evidence" value="ECO:0007669"/>
    <property type="project" value="TreeGrafter"/>
</dbReference>
<evidence type="ECO:0000256" key="1">
    <source>
        <dbReference type="ARBA" id="ARBA00004606"/>
    </source>
</evidence>
<evidence type="ECO:0000256" key="4">
    <source>
        <dbReference type="ARBA" id="ARBA00022679"/>
    </source>
</evidence>
<evidence type="ECO:0000256" key="9">
    <source>
        <dbReference type="ARBA" id="ARBA00023180"/>
    </source>
</evidence>
<dbReference type="GO" id="GO:0016020">
    <property type="term" value="C:membrane"/>
    <property type="evidence" value="ECO:0007669"/>
    <property type="project" value="UniProtKB-SubCell"/>
</dbReference>
<keyword evidence="6" id="KW-0735">Signal-anchor</keyword>